<evidence type="ECO:0000256" key="3">
    <source>
        <dbReference type="ARBA" id="ARBA00022448"/>
    </source>
</evidence>
<evidence type="ECO:0000256" key="6">
    <source>
        <dbReference type="ARBA" id="ARBA00023010"/>
    </source>
</evidence>
<feature type="region of interest" description="Disordered" evidence="8">
    <location>
        <begin position="1"/>
        <end position="37"/>
    </location>
</feature>
<proteinExistence type="inferred from homology"/>
<keyword evidence="4" id="KW-0509">mRNA transport</keyword>
<dbReference type="OrthoDB" id="103454at2759"/>
<evidence type="ECO:0000256" key="8">
    <source>
        <dbReference type="SAM" id="MobiDB-lite"/>
    </source>
</evidence>
<dbReference type="Pfam" id="PF08801">
    <property type="entry name" value="Nucleoporin_N"/>
    <property type="match status" value="1"/>
</dbReference>
<evidence type="ECO:0000313" key="12">
    <source>
        <dbReference type="RefSeq" id="XP_019702765.1"/>
    </source>
</evidence>
<organism evidence="11 12">
    <name type="scientific">Elaeis guineensis var. tenera</name>
    <name type="common">Oil palm</name>
    <dbReference type="NCBI Taxonomy" id="51953"/>
    <lineage>
        <taxon>Eukaryota</taxon>
        <taxon>Viridiplantae</taxon>
        <taxon>Streptophyta</taxon>
        <taxon>Embryophyta</taxon>
        <taxon>Tracheophyta</taxon>
        <taxon>Spermatophyta</taxon>
        <taxon>Magnoliopsida</taxon>
        <taxon>Liliopsida</taxon>
        <taxon>Arecaceae</taxon>
        <taxon>Arecoideae</taxon>
        <taxon>Cocoseae</taxon>
        <taxon>Elaeidinae</taxon>
        <taxon>Elaeis</taxon>
    </lineage>
</organism>
<gene>
    <name evidence="12" type="primary">LOC105035083</name>
</gene>
<evidence type="ECO:0000259" key="9">
    <source>
        <dbReference type="Pfam" id="PF03177"/>
    </source>
</evidence>
<dbReference type="Gene3D" id="1.20.58.1380">
    <property type="match status" value="1"/>
</dbReference>
<evidence type="ECO:0000256" key="5">
    <source>
        <dbReference type="ARBA" id="ARBA00022927"/>
    </source>
</evidence>
<dbReference type="InterPro" id="IPR007187">
    <property type="entry name" value="Nucleoporin_Nup133/Nup155_C"/>
</dbReference>
<feature type="region of interest" description="Disordered" evidence="8">
    <location>
        <begin position="595"/>
        <end position="631"/>
    </location>
</feature>
<reference evidence="12" key="1">
    <citation type="submission" date="2025-08" db="UniProtKB">
        <authorList>
            <consortium name="RefSeq"/>
        </authorList>
    </citation>
    <scope>IDENTIFICATION</scope>
</reference>
<protein>
    <submittedName>
        <fullName evidence="12">Nuclear pore complex protein NUP133 isoform X1</fullName>
    </submittedName>
</protein>
<dbReference type="Gene3D" id="2.130.10.10">
    <property type="entry name" value="YVTN repeat-like/Quinoprotein amine dehydrogenase"/>
    <property type="match status" value="1"/>
</dbReference>
<keyword evidence="11" id="KW-1185">Reference proteome</keyword>
<dbReference type="FunFam" id="1.20.58.1380:FF:000005">
    <property type="entry name" value="Nuclear pore complex protein NUP133"/>
    <property type="match status" value="1"/>
</dbReference>
<evidence type="ECO:0000313" key="11">
    <source>
        <dbReference type="Proteomes" id="UP000504607"/>
    </source>
</evidence>
<feature type="domain" description="Nucleoporin Nup133/Nup155-like C-terminal" evidence="9">
    <location>
        <begin position="1061"/>
        <end position="1203"/>
    </location>
</feature>
<dbReference type="GO" id="GO:0017056">
    <property type="term" value="F:structural constituent of nuclear pore"/>
    <property type="evidence" value="ECO:0007669"/>
    <property type="project" value="InterPro"/>
</dbReference>
<dbReference type="GO" id="GO:0031080">
    <property type="term" value="C:nuclear pore outer ring"/>
    <property type="evidence" value="ECO:0007669"/>
    <property type="project" value="TreeGrafter"/>
</dbReference>
<keyword evidence="3" id="KW-0813">Transport</keyword>
<keyword evidence="5" id="KW-0653">Protein transport</keyword>
<dbReference type="GeneID" id="105035083"/>
<dbReference type="PANTHER" id="PTHR13405">
    <property type="entry name" value="NUCLEAR PORE COMPLEX PROTEIN NUP133"/>
    <property type="match status" value="1"/>
</dbReference>
<dbReference type="InterPro" id="IPR037624">
    <property type="entry name" value="Nup133-like"/>
</dbReference>
<dbReference type="GO" id="GO:0006606">
    <property type="term" value="P:protein import into nucleus"/>
    <property type="evidence" value="ECO:0007669"/>
    <property type="project" value="TreeGrafter"/>
</dbReference>
<keyword evidence="7" id="KW-0539">Nucleus</keyword>
<dbReference type="Pfam" id="PF03177">
    <property type="entry name" value="Nucleoporin_C"/>
    <property type="match status" value="1"/>
</dbReference>
<name>A0A6J0PD03_ELAGV</name>
<evidence type="ECO:0000256" key="2">
    <source>
        <dbReference type="ARBA" id="ARBA00005569"/>
    </source>
</evidence>
<dbReference type="InterPro" id="IPR014908">
    <property type="entry name" value="Nucleoporin_Nup133/Nup155_N"/>
</dbReference>
<feature type="domain" description="Nucleoporin Nup133/Nup155-like N-terminal" evidence="10">
    <location>
        <begin position="125"/>
        <end position="581"/>
    </location>
</feature>
<dbReference type="SUPFAM" id="SSF117289">
    <property type="entry name" value="Nucleoporin domain"/>
    <property type="match status" value="1"/>
</dbReference>
<dbReference type="RefSeq" id="XP_019702765.1">
    <property type="nucleotide sequence ID" value="XM_019847206.1"/>
</dbReference>
<comment type="similarity">
    <text evidence="2">Belongs to the nucleoporin Nup133 family.</text>
</comment>
<accession>A0A6J0PD03</accession>
<dbReference type="InParanoid" id="A0A6J0PD03"/>
<dbReference type="GO" id="GO:0000972">
    <property type="term" value="P:transcription-dependent tethering of RNA polymerase II gene DNA at nuclear periphery"/>
    <property type="evidence" value="ECO:0007669"/>
    <property type="project" value="TreeGrafter"/>
</dbReference>
<dbReference type="FunCoup" id="A0A6J0PD03">
    <property type="interactions" value="840"/>
</dbReference>
<dbReference type="PANTHER" id="PTHR13405:SF11">
    <property type="entry name" value="NUCLEAR PORE COMPLEX PROTEIN NUP133"/>
    <property type="match status" value="1"/>
</dbReference>
<comment type="subcellular location">
    <subcellularLocation>
        <location evidence="1">Nucleus envelope</location>
    </subcellularLocation>
</comment>
<keyword evidence="6" id="KW-0811">Translocation</keyword>
<dbReference type="GO" id="GO:0016973">
    <property type="term" value="P:poly(A)+ mRNA export from nucleus"/>
    <property type="evidence" value="ECO:0007669"/>
    <property type="project" value="TreeGrafter"/>
</dbReference>
<evidence type="ECO:0000256" key="7">
    <source>
        <dbReference type="ARBA" id="ARBA00023242"/>
    </source>
</evidence>
<dbReference type="InterPro" id="IPR015943">
    <property type="entry name" value="WD40/YVTN_repeat-like_dom_sf"/>
</dbReference>
<dbReference type="Proteomes" id="UP000504607">
    <property type="component" value="Unplaced"/>
</dbReference>
<evidence type="ECO:0000256" key="1">
    <source>
        <dbReference type="ARBA" id="ARBA00004259"/>
    </source>
</evidence>
<evidence type="ECO:0000259" key="10">
    <source>
        <dbReference type="Pfam" id="PF08801"/>
    </source>
</evidence>
<evidence type="ECO:0000256" key="4">
    <source>
        <dbReference type="ARBA" id="ARBA00022816"/>
    </source>
</evidence>
<sequence length="1367" mass="152830">MFSPAARKPHLASTKNRSLGHGVPDSPATPLPEGHRSVLGAAIPNRPITGTPAPWSSRLSVLARRRNWNYLRNVRKIYLFLMREQRARLMVEVVDLLLYLMRIPAEKKTEKGGDANQTQPVYVGEFPQVVRNAQANLLQKSSSACDNTVLAGGMDKGTSLSWIICGRQIFIWSYLSAAVSKKCVALEIPSAFGDKDDMKSMPGNHWMVCVVGWGIASSSSEIMLGQCSSAGIVLCNQKTQAIVYWPDVFSDSENIPIASFPTPEAIESDLTSDGRKATKWNHGSNWVGSDNLSEHVRVNSIIVTAIPGNYRECVAIACQSNGDLWLFHFTLAGIYWRRISHDAVGISSGHSHMNKGHARSLIWHSQHACPEESGRQFFLLTDCEIQCWNITLTPDINVTRLWTHEIVADDGDLGIRKDLAGQKHIWLLDMQVDGRAKEFTILVATLCKDRVSSSSYMQYSLLTMQYKFGQNFSLESSGSTNERVLEKKAPLQVIIPKARVEDEEFLFSMRLRVGGKPSGSAIILSGDGTATVTNYWRRSTRLYQFDLPWDAGKVLDASVFPSSEDNEEGAWVVLTEKAGVWAIPEKAVLLGGVEPPERSLSRKGSSNEGVVEEERRSQAFGGNVDPRRPSSEAWIAGDRQRVAFMGIAKRTAQDEEAEALLGHLFHEFILSGEVEGALGKLRKKGAFEKEGEINVFARMSKSIVDTLAKHWTTTRGAEFVASAVVSSLLLDKQQKHKKYLQFIAFSKCHDELSSRQRHSLLAIMEHGEKLSGMMQLRELQNSHSQNRSNVVDSLSSHSQIQTAGSSLWNLIQLVGEKARRNTVLLMDRDNAEVFYSRVSDIEEMFSCLSHQLHYMIGGEQLFSIQMQRACEISSACTTLIHAALRYRDEHKNWYPSPEGLTPWNCQPVVRSGLWSIASFIMQLLKEAVAVDLSMKSKLWSELEEVSDVLLEAYTGIITAKIECGEEHKGLVEEYRIRRDELLSSLYELAKRFVDAKYQDSCKGIDDPGLKEVIFREVTLSILSIAKRHEGYQTLWHICYDLSDTGLLRSLMHDSVGPKGGFSSFVFKQLIKSCQYAKLLRLGEEFQDELAIFLKEHKDLLWLHEIFLNQFSSASETLHALALSISDGSSLLIDEELELAQLKRVPSLADRRRILNLSKIAAMAGKNVGFEMKVRRIEADLQILKLQEEILGRLTDTKEGLDTKKPLPPGELIEMCLRGGLELSLKAFEVFAWTSSSFRISNRSLLEECWKNAADQDDWAALCQASTTEGWSDEIVLESLRNTLLFKASNRCYGPGAETYDGGFEEVLPLQKEDMGFPNFKEASSSVEGLLMQHKDFPDAGKLMLTAILMGKEGNDAVVEEDVAMDSQ</sequence>